<dbReference type="Proteomes" id="UP001239445">
    <property type="component" value="Unassembled WGS sequence"/>
</dbReference>
<evidence type="ECO:0000256" key="2">
    <source>
        <dbReference type="SAM" id="Phobius"/>
    </source>
</evidence>
<feature type="transmembrane region" description="Helical" evidence="2">
    <location>
        <begin position="118"/>
        <end position="138"/>
    </location>
</feature>
<proteinExistence type="predicted"/>
<feature type="transmembrane region" description="Helical" evidence="2">
    <location>
        <begin position="532"/>
        <end position="557"/>
    </location>
</feature>
<keyword evidence="4" id="KW-1185">Reference proteome</keyword>
<keyword evidence="2" id="KW-1133">Transmembrane helix</keyword>
<reference evidence="3" key="1">
    <citation type="submission" date="2023-06" db="EMBL/GenBank/DDBJ databases">
        <title>Genome-scale phylogeny and comparative genomics of the fungal order Sordariales.</title>
        <authorList>
            <consortium name="Lawrence Berkeley National Laboratory"/>
            <person name="Hensen N."/>
            <person name="Bonometti L."/>
            <person name="Westerberg I."/>
            <person name="Brannstrom I.O."/>
            <person name="Guillou S."/>
            <person name="Cros-Aarteil S."/>
            <person name="Calhoun S."/>
            <person name="Haridas S."/>
            <person name="Kuo A."/>
            <person name="Mondo S."/>
            <person name="Pangilinan J."/>
            <person name="Riley R."/>
            <person name="Labutti K."/>
            <person name="Andreopoulos B."/>
            <person name="Lipzen A."/>
            <person name="Chen C."/>
            <person name="Yanf M."/>
            <person name="Daum C."/>
            <person name="Ng V."/>
            <person name="Clum A."/>
            <person name="Steindorff A."/>
            <person name="Ohm R."/>
            <person name="Martin F."/>
            <person name="Silar P."/>
            <person name="Natvig D."/>
            <person name="Lalanne C."/>
            <person name="Gautier V."/>
            <person name="Ament-Velasquez S.L."/>
            <person name="Kruys A."/>
            <person name="Hutchinson M.I."/>
            <person name="Powell A.J."/>
            <person name="Barry K."/>
            <person name="Miller A.N."/>
            <person name="Grigoriev I.V."/>
            <person name="Debuchy R."/>
            <person name="Gladieux P."/>
            <person name="Thoren M.H."/>
            <person name="Johannesson H."/>
        </authorList>
    </citation>
    <scope>NUCLEOTIDE SEQUENCE</scope>
    <source>
        <strain evidence="3">PSN4</strain>
    </source>
</reference>
<feature type="transmembrane region" description="Helical" evidence="2">
    <location>
        <begin position="81"/>
        <end position="106"/>
    </location>
</feature>
<feature type="transmembrane region" description="Helical" evidence="2">
    <location>
        <begin position="182"/>
        <end position="203"/>
    </location>
</feature>
<keyword evidence="2" id="KW-0472">Membrane</keyword>
<feature type="transmembrane region" description="Helical" evidence="2">
    <location>
        <begin position="209"/>
        <end position="231"/>
    </location>
</feature>
<dbReference type="AlphaFoldDB" id="A0AAJ0BKN6"/>
<evidence type="ECO:0000256" key="1">
    <source>
        <dbReference type="SAM" id="MobiDB-lite"/>
    </source>
</evidence>
<protein>
    <submittedName>
        <fullName evidence="3">Uncharacterized protein</fullName>
    </submittedName>
</protein>
<feature type="region of interest" description="Disordered" evidence="1">
    <location>
        <begin position="1"/>
        <end position="21"/>
    </location>
</feature>
<name>A0AAJ0BKN6_9PEZI</name>
<accession>A0AAJ0BKN6</accession>
<dbReference type="EMBL" id="MU839827">
    <property type="protein sequence ID" value="KAK1760044.1"/>
    <property type="molecule type" value="Genomic_DNA"/>
</dbReference>
<keyword evidence="2" id="KW-0812">Transmembrane</keyword>
<comment type="caution">
    <text evidence="3">The sequence shown here is derived from an EMBL/GenBank/DDBJ whole genome shotgun (WGS) entry which is preliminary data.</text>
</comment>
<organism evidence="3 4">
    <name type="scientific">Echria macrotheca</name>
    <dbReference type="NCBI Taxonomy" id="438768"/>
    <lineage>
        <taxon>Eukaryota</taxon>
        <taxon>Fungi</taxon>
        <taxon>Dikarya</taxon>
        <taxon>Ascomycota</taxon>
        <taxon>Pezizomycotina</taxon>
        <taxon>Sordariomycetes</taxon>
        <taxon>Sordariomycetidae</taxon>
        <taxon>Sordariales</taxon>
        <taxon>Schizotheciaceae</taxon>
        <taxon>Echria</taxon>
    </lineage>
</organism>
<evidence type="ECO:0000313" key="3">
    <source>
        <dbReference type="EMBL" id="KAK1760044.1"/>
    </source>
</evidence>
<evidence type="ECO:0000313" key="4">
    <source>
        <dbReference type="Proteomes" id="UP001239445"/>
    </source>
</evidence>
<feature type="transmembrane region" description="Helical" evidence="2">
    <location>
        <begin position="243"/>
        <end position="266"/>
    </location>
</feature>
<gene>
    <name evidence="3" type="ORF">QBC47DRAFT_312218</name>
</gene>
<sequence>MQGPLSEPSPPQSPRATDGYEIRRVKSAPGMPLDQRNPVHGFDFPEPMQRADTVVVPSEDPAVGPKSPTFRALVGSMMSMLILLSLSSVFCVLFSLFIYFVLMNGYVETPGVVWDASWANYFVGAASIVSVILTNAMLKEFLTTIRPVLAAGELGSSWATWIAQGSSGWLTVLQIAVANRFLNLWCLFRLGLPLLGLGLGSVVKFQTDFAFYFVASAKKLLVYAGLLPLTNMRILEMIAPADLAMFLTAFGVGLLTNTMFALPFAMDGCGSACRSFILPGSITLARQLGPSLNMSIYSTDTLSNITVVRIVNAPGMIVKYDILTEADLRFDIQTECIHAGPQLGNGLQVCFRQDNMSLIAGWSACPKSDLDNKRCTVGSPPPWRTLPIVSGTRMSLYNISATTSYDRISQAIVDMQPLTDPMQLAMSAADYTAIFRAALIPSTKATQADTYVISTLIYFGTWMHRTYSKTFPNDDESPVAMLQNLLAVPIQFSTTAQEYANYSSGLSFPLPDEMITEAQGGRASSRLVIPKWTGWVFIAVDGVVHVVVIFSVATLFIMKRGMPEGRSGITETENILTGEETTVLLMDKVPHWHRPFVRFRGWRRVREVESGNESDKTLIPETAWVEHVKKNKDLYGGGVSVRKIAERNMGVRVKENKKEN</sequence>